<keyword evidence="1" id="KW-0472">Membrane</keyword>
<protein>
    <submittedName>
        <fullName evidence="2">Uncharacterized protein</fullName>
    </submittedName>
</protein>
<evidence type="ECO:0000313" key="2">
    <source>
        <dbReference type="EMBL" id="OCG73473.1"/>
    </source>
</evidence>
<feature type="transmembrane region" description="Helical" evidence="1">
    <location>
        <begin position="78"/>
        <end position="95"/>
    </location>
</feature>
<gene>
    <name evidence="2" type="ORF">A7J15_07210</name>
</gene>
<evidence type="ECO:0000256" key="1">
    <source>
        <dbReference type="SAM" id="Phobius"/>
    </source>
</evidence>
<organism evidence="2 3">
    <name type="scientific">Microbacterium sediminis</name>
    <dbReference type="NCBI Taxonomy" id="904291"/>
    <lineage>
        <taxon>Bacteria</taxon>
        <taxon>Bacillati</taxon>
        <taxon>Actinomycetota</taxon>
        <taxon>Actinomycetes</taxon>
        <taxon>Micrococcales</taxon>
        <taxon>Microbacteriaceae</taxon>
        <taxon>Microbacterium</taxon>
    </lineage>
</organism>
<dbReference type="EMBL" id="LXMD01000024">
    <property type="protein sequence ID" value="OCG73473.1"/>
    <property type="molecule type" value="Genomic_DNA"/>
</dbReference>
<name>A0A1B9NA59_9MICO</name>
<proteinExistence type="predicted"/>
<accession>A0A1B9NA59</accession>
<feature type="transmembrane region" description="Helical" evidence="1">
    <location>
        <begin position="46"/>
        <end position="66"/>
    </location>
</feature>
<keyword evidence="1" id="KW-1133">Transmembrane helix</keyword>
<dbReference type="AlphaFoldDB" id="A0A1B9NA59"/>
<comment type="caution">
    <text evidence="2">The sequence shown here is derived from an EMBL/GenBank/DDBJ whole genome shotgun (WGS) entry which is preliminary data.</text>
</comment>
<keyword evidence="3" id="KW-1185">Reference proteome</keyword>
<evidence type="ECO:0000313" key="3">
    <source>
        <dbReference type="Proteomes" id="UP000093355"/>
    </source>
</evidence>
<reference evidence="2 3" key="1">
    <citation type="submission" date="2016-05" db="EMBL/GenBank/DDBJ databases">
        <authorList>
            <person name="Lavstsen T."/>
            <person name="Jespersen J.S."/>
        </authorList>
    </citation>
    <scope>NUCLEOTIDE SEQUENCE [LARGE SCALE GENOMIC DNA]</scope>
    <source>
        <strain evidence="2 3">YLB-01</strain>
    </source>
</reference>
<sequence length="163" mass="17711">MAAMRKHEEQSRNVLSVIGVNAEASEYASYAEQQDQAANRWRKGAVIAYTAAAVVFFAAILIPMLPGVDIEQGWWESLIQKLGAPGGAAAIGYFLQRESAQHRREARTAKEIELTLTALEPFIANLHDDEQRAIRLATASKVFVSGQKVTVATPRDVETSGAG</sequence>
<dbReference type="Proteomes" id="UP000093355">
    <property type="component" value="Unassembled WGS sequence"/>
</dbReference>
<keyword evidence="1" id="KW-0812">Transmembrane</keyword>